<dbReference type="Proteomes" id="UP000515512">
    <property type="component" value="Chromosome"/>
</dbReference>
<name>A0A7D6ZT55_9NOCA</name>
<keyword evidence="1" id="KW-0812">Transmembrane</keyword>
<dbReference type="EMBL" id="CP059399">
    <property type="protein sequence ID" value="QLY28029.1"/>
    <property type="molecule type" value="Genomic_DNA"/>
</dbReference>
<feature type="transmembrane region" description="Helical" evidence="1">
    <location>
        <begin position="288"/>
        <end position="312"/>
    </location>
</feature>
<feature type="transmembrane region" description="Helical" evidence="1">
    <location>
        <begin position="55"/>
        <end position="71"/>
    </location>
</feature>
<protein>
    <submittedName>
        <fullName evidence="4">DUF418 domain-containing protein</fullName>
    </submittedName>
</protein>
<evidence type="ECO:0000256" key="1">
    <source>
        <dbReference type="SAM" id="Phobius"/>
    </source>
</evidence>
<dbReference type="InterPro" id="IPR052529">
    <property type="entry name" value="Bact_Transport_Assoc"/>
</dbReference>
<keyword evidence="1" id="KW-0472">Membrane</keyword>
<feature type="transmembrane region" description="Helical" evidence="1">
    <location>
        <begin position="20"/>
        <end position="43"/>
    </location>
</feature>
<dbReference type="Pfam" id="PF04235">
    <property type="entry name" value="DUF418"/>
    <property type="match status" value="1"/>
</dbReference>
<dbReference type="PANTHER" id="PTHR30590:SF2">
    <property type="entry name" value="INNER MEMBRANE PROTEIN"/>
    <property type="match status" value="1"/>
</dbReference>
<feature type="transmembrane region" description="Helical" evidence="1">
    <location>
        <begin position="256"/>
        <end position="276"/>
    </location>
</feature>
<evidence type="ECO:0000259" key="2">
    <source>
        <dbReference type="Pfam" id="PF04235"/>
    </source>
</evidence>
<dbReference type="KEGG" id="nhu:H0264_21745"/>
<organism evidence="4 5">
    <name type="scientific">Nocardia huaxiensis</name>
    <dbReference type="NCBI Taxonomy" id="2755382"/>
    <lineage>
        <taxon>Bacteria</taxon>
        <taxon>Bacillati</taxon>
        <taxon>Actinomycetota</taxon>
        <taxon>Actinomycetes</taxon>
        <taxon>Mycobacteriales</taxon>
        <taxon>Nocardiaceae</taxon>
        <taxon>Nocardia</taxon>
    </lineage>
</organism>
<feature type="transmembrane region" description="Helical" evidence="1">
    <location>
        <begin position="91"/>
        <end position="122"/>
    </location>
</feature>
<evidence type="ECO:0000313" key="4">
    <source>
        <dbReference type="EMBL" id="QLY28029.1"/>
    </source>
</evidence>
<dbReference type="Pfam" id="PF07786">
    <property type="entry name" value="HGSNAT_cat"/>
    <property type="match status" value="1"/>
</dbReference>
<sequence length="373" mass="40034">MTQPNAVPRLVELDALRGFALGGILLVNIVPMSGLGGDGGGFALGLMEAVFHNKFYVLFSFLFGYSLTMQFRSAQRDGANARARTVRRCLALIAIGLVHIVFFWIGDVLFGYGVIGLILLLLSRLRPKAALWVAGVLYAIGVAAISILSLLESSDSGPSAVDTTRGVEALRAGWGTAASWRWDLFTDNFLFFLLYGLVNILPLFLLGMAAGKARVLEDPARYLPVLPRIQWIGFGIGAPVSIAVAATHWLPLAGPLTLSAPLLSAAYAATLLRVIHARPRVADIFAPAGTIAATTYLTQSLVTAILFTGYGFALAGHLSAAAALTVALAIYALQLLAARHWTRHHRYGPIEWLLRAATYGPNHFRRPSTTVVS</sequence>
<reference evidence="4 5" key="1">
    <citation type="submission" date="2020-07" db="EMBL/GenBank/DDBJ databases">
        <authorList>
            <person name="Zhuang K."/>
            <person name="Ran Y."/>
        </authorList>
    </citation>
    <scope>NUCLEOTIDE SEQUENCE [LARGE SCALE GENOMIC DNA]</scope>
    <source>
        <strain evidence="4 5">WCH-YHL-001</strain>
    </source>
</reference>
<evidence type="ECO:0000259" key="3">
    <source>
        <dbReference type="Pfam" id="PF07786"/>
    </source>
</evidence>
<keyword evidence="5" id="KW-1185">Reference proteome</keyword>
<proteinExistence type="predicted"/>
<evidence type="ECO:0000313" key="5">
    <source>
        <dbReference type="Proteomes" id="UP000515512"/>
    </source>
</evidence>
<accession>A0A7D6ZT55</accession>
<feature type="transmembrane region" description="Helical" evidence="1">
    <location>
        <begin position="129"/>
        <end position="151"/>
    </location>
</feature>
<feature type="domain" description="Heparan-alpha-glucosaminide N-acetyltransferase catalytic" evidence="3">
    <location>
        <begin position="9"/>
        <end position="143"/>
    </location>
</feature>
<gene>
    <name evidence="4" type="ORF">H0264_21745</name>
</gene>
<feature type="transmembrane region" description="Helical" evidence="1">
    <location>
        <begin position="318"/>
        <end position="337"/>
    </location>
</feature>
<dbReference type="RefSeq" id="WP_181579237.1">
    <property type="nucleotide sequence ID" value="NZ_CP059399.1"/>
</dbReference>
<dbReference type="InterPro" id="IPR012429">
    <property type="entry name" value="HGSNAT_cat"/>
</dbReference>
<dbReference type="AlphaFoldDB" id="A0A7D6ZT55"/>
<feature type="transmembrane region" description="Helical" evidence="1">
    <location>
        <begin position="231"/>
        <end position="250"/>
    </location>
</feature>
<feature type="transmembrane region" description="Helical" evidence="1">
    <location>
        <begin position="189"/>
        <end position="210"/>
    </location>
</feature>
<feature type="domain" description="DUF418" evidence="2">
    <location>
        <begin position="210"/>
        <end position="360"/>
    </location>
</feature>
<dbReference type="InterPro" id="IPR007349">
    <property type="entry name" value="DUF418"/>
</dbReference>
<dbReference type="PANTHER" id="PTHR30590">
    <property type="entry name" value="INNER MEMBRANE PROTEIN"/>
    <property type="match status" value="1"/>
</dbReference>
<keyword evidence="1" id="KW-1133">Transmembrane helix</keyword>